<dbReference type="OrthoDB" id="2942798at2759"/>
<name>A0A5N7ASR7_9EURO</name>
<dbReference type="SUPFAM" id="SSF56112">
    <property type="entry name" value="Protein kinase-like (PK-like)"/>
    <property type="match status" value="1"/>
</dbReference>
<dbReference type="AlphaFoldDB" id="A0A5N7ASR7"/>
<reference evidence="1 2" key="1">
    <citation type="submission" date="2019-04" db="EMBL/GenBank/DDBJ databases">
        <title>Friends and foes A comparative genomics studyof 23 Aspergillus species from section Flavi.</title>
        <authorList>
            <consortium name="DOE Joint Genome Institute"/>
            <person name="Kjaerbolling I."/>
            <person name="Vesth T."/>
            <person name="Frisvad J.C."/>
            <person name="Nybo J.L."/>
            <person name="Theobald S."/>
            <person name="Kildgaard S."/>
            <person name="Isbrandt T."/>
            <person name="Kuo A."/>
            <person name="Sato A."/>
            <person name="Lyhne E.K."/>
            <person name="Kogle M.E."/>
            <person name="Wiebenga A."/>
            <person name="Kun R.S."/>
            <person name="Lubbers R.J."/>
            <person name="Makela M.R."/>
            <person name="Barry K."/>
            <person name="Chovatia M."/>
            <person name="Clum A."/>
            <person name="Daum C."/>
            <person name="Haridas S."/>
            <person name="He G."/>
            <person name="LaButti K."/>
            <person name="Lipzen A."/>
            <person name="Mondo S."/>
            <person name="Riley R."/>
            <person name="Salamov A."/>
            <person name="Simmons B.A."/>
            <person name="Magnuson J.K."/>
            <person name="Henrissat B."/>
            <person name="Mortensen U.H."/>
            <person name="Larsen T.O."/>
            <person name="Devries R.P."/>
            <person name="Grigoriev I.V."/>
            <person name="Machida M."/>
            <person name="Baker S.E."/>
            <person name="Andersen M.R."/>
        </authorList>
    </citation>
    <scope>NUCLEOTIDE SEQUENCE [LARGE SCALE GENOMIC DNA]</scope>
    <source>
        <strain evidence="1 2">IBT 29228</strain>
    </source>
</reference>
<organism evidence="1 2">
    <name type="scientific">Aspergillus bertholletiae</name>
    <dbReference type="NCBI Taxonomy" id="1226010"/>
    <lineage>
        <taxon>Eukaryota</taxon>
        <taxon>Fungi</taxon>
        <taxon>Dikarya</taxon>
        <taxon>Ascomycota</taxon>
        <taxon>Pezizomycotina</taxon>
        <taxon>Eurotiomycetes</taxon>
        <taxon>Eurotiomycetidae</taxon>
        <taxon>Eurotiales</taxon>
        <taxon>Aspergillaceae</taxon>
        <taxon>Aspergillus</taxon>
        <taxon>Aspergillus subgen. Circumdati</taxon>
    </lineage>
</organism>
<proteinExistence type="predicted"/>
<dbReference type="EMBL" id="ML736386">
    <property type="protein sequence ID" value="KAE8371928.1"/>
    <property type="molecule type" value="Genomic_DNA"/>
</dbReference>
<keyword evidence="2" id="KW-1185">Reference proteome</keyword>
<evidence type="ECO:0000313" key="2">
    <source>
        <dbReference type="Proteomes" id="UP000326198"/>
    </source>
</evidence>
<evidence type="ECO:0000313" key="1">
    <source>
        <dbReference type="EMBL" id="KAE8371928.1"/>
    </source>
</evidence>
<sequence>MSYFFQHRKPSPIIKLDDGHEIITTEVEQLDPCRTVYRLKLEPGSYRHTIPTTATSVIVKQQKEGWEEEFEDEVTAYNKLNALQGKVIPYFYGQGYFDGLPALILSDINGNHLHILARSNDKVPEDLEAQLRKVFNELSKFGALYTDQKLDTFLLCVEKDRKSSKVMVVDLEQVEFPDQLRSWHKFTNQEGPRSLMEDFKYTRNPRRQSSPLDFWISGNDNSASTAS</sequence>
<protein>
    <recommendedName>
        <fullName evidence="3">Protein kinase domain-containing protein</fullName>
    </recommendedName>
</protein>
<gene>
    <name evidence="1" type="ORF">BDV26DRAFT_286366</name>
</gene>
<accession>A0A5N7ASR7</accession>
<dbReference type="Proteomes" id="UP000326198">
    <property type="component" value="Unassembled WGS sequence"/>
</dbReference>
<dbReference type="InterPro" id="IPR011009">
    <property type="entry name" value="Kinase-like_dom_sf"/>
</dbReference>
<evidence type="ECO:0008006" key="3">
    <source>
        <dbReference type="Google" id="ProtNLM"/>
    </source>
</evidence>